<dbReference type="AlphaFoldDB" id="A0AA51MMS0"/>
<dbReference type="RefSeq" id="WP_308871777.1">
    <property type="nucleotide sequence ID" value="NZ_CP133197.1"/>
</dbReference>
<dbReference type="Pfam" id="PF13166">
    <property type="entry name" value="AAA_13"/>
    <property type="match status" value="1"/>
</dbReference>
<reference evidence="2" key="1">
    <citation type="submission" date="2023-08" db="EMBL/GenBank/DDBJ databases">
        <title>New molecular markers tilS and rpoB for phylogenetic and monitoring studies of the genus Thiothrix biodiversity.</title>
        <authorList>
            <person name="Ravin N.V."/>
            <person name="Smolyakov D."/>
            <person name="Markov N.D."/>
            <person name="Beletsky A.V."/>
            <person name="Mardanov A.V."/>
            <person name="Rudenko T.S."/>
            <person name="Grabovich M.Y."/>
        </authorList>
    </citation>
    <scope>NUCLEOTIDE SEQUENCE</scope>
    <source>
        <strain evidence="2">DNT52</strain>
    </source>
</reference>
<dbReference type="InterPro" id="IPR026866">
    <property type="entry name" value="CR006_AAA"/>
</dbReference>
<evidence type="ECO:0000259" key="1">
    <source>
        <dbReference type="Pfam" id="PF13166"/>
    </source>
</evidence>
<dbReference type="EMBL" id="CP133217">
    <property type="protein sequence ID" value="WML85901.1"/>
    <property type="molecule type" value="Genomic_DNA"/>
</dbReference>
<protein>
    <submittedName>
        <fullName evidence="2">AAA family ATPase</fullName>
    </submittedName>
</protein>
<gene>
    <name evidence="2" type="ORF">RCG00_16545</name>
</gene>
<dbReference type="Gene3D" id="3.40.50.300">
    <property type="entry name" value="P-loop containing nucleotide triphosphate hydrolases"/>
    <property type="match status" value="1"/>
</dbReference>
<accession>A0AA51MMS0</accession>
<dbReference type="SUPFAM" id="SSF52540">
    <property type="entry name" value="P-loop containing nucleoside triphosphate hydrolases"/>
    <property type="match status" value="1"/>
</dbReference>
<name>A0AA51MMS0_9GAMM</name>
<dbReference type="Proteomes" id="UP001229862">
    <property type="component" value="Chromosome"/>
</dbReference>
<evidence type="ECO:0000313" key="2">
    <source>
        <dbReference type="EMBL" id="WML85901.1"/>
    </source>
</evidence>
<dbReference type="InterPro" id="IPR027417">
    <property type="entry name" value="P-loop_NTPase"/>
</dbReference>
<sequence>MGKSLIEVAQELNASDKKVHLIYAFNGTGKTRLSREFKQLIAPKTDSEEDVQSSELAQKKILYYNAFTEDLFYWNNDLENDAEPKLIIQPNAFTRWVLEEQGQDRNIATNFQRYTSDKLTPRFNEEYFIEDKDGKKSKVAAYSEVTFSFERGNEARSENVKISKGEESNFIWSIFYSLLEQVISVLNVAELDERETDQFNQLEYIFIDDPVSSLDEGHLIQLALDLAQLIKSNASGLKFIVTTHSPLFYNVLHNELNSDDKAKAYKKRIFEKYRLEKQEDGSYQLVNQTNDSPFSYHLYLMSELEKAINTGQLHKYHFNFIGNILEKTSTFLGYEKWGDLLPKTDDGRPNPYEARVINISSHSKHAGEEVAGLTEDDKRVLGYLVRQLNETDLAQQTRTPQEVSTLYSTLEVKDETKQTNNQALHTPFREL</sequence>
<organism evidence="2">
    <name type="scientific">Thiothrix subterranea</name>
    <dbReference type="NCBI Taxonomy" id="2735563"/>
    <lineage>
        <taxon>Bacteria</taxon>
        <taxon>Pseudomonadati</taxon>
        <taxon>Pseudomonadota</taxon>
        <taxon>Gammaproteobacteria</taxon>
        <taxon>Thiotrichales</taxon>
        <taxon>Thiotrichaceae</taxon>
        <taxon>Thiothrix</taxon>
    </lineage>
</organism>
<feature type="domain" description="Protein CR006 P-loop" evidence="1">
    <location>
        <begin position="160"/>
        <end position="333"/>
    </location>
</feature>
<proteinExistence type="predicted"/>